<dbReference type="GO" id="GO:0016776">
    <property type="term" value="F:phosphotransferase activity, phosphate group as acceptor"/>
    <property type="evidence" value="ECO:0007669"/>
    <property type="project" value="TreeGrafter"/>
</dbReference>
<organism evidence="3">
    <name type="scientific">marine metagenome</name>
    <dbReference type="NCBI Taxonomy" id="408172"/>
    <lineage>
        <taxon>unclassified sequences</taxon>
        <taxon>metagenomes</taxon>
        <taxon>ecological metagenomes</taxon>
    </lineage>
</organism>
<evidence type="ECO:0000313" key="3">
    <source>
        <dbReference type="EMBL" id="SVC50741.1"/>
    </source>
</evidence>
<dbReference type="Pfam" id="PF00884">
    <property type="entry name" value="Sulfatase"/>
    <property type="match status" value="1"/>
</dbReference>
<dbReference type="AlphaFoldDB" id="A0A382MTR9"/>
<dbReference type="GO" id="GO:0009244">
    <property type="term" value="P:lipopolysaccharide core region biosynthetic process"/>
    <property type="evidence" value="ECO:0007669"/>
    <property type="project" value="TreeGrafter"/>
</dbReference>
<dbReference type="PANTHER" id="PTHR30443">
    <property type="entry name" value="INNER MEMBRANE PROTEIN"/>
    <property type="match status" value="1"/>
</dbReference>
<dbReference type="InterPro" id="IPR000917">
    <property type="entry name" value="Sulfatase_N"/>
</dbReference>
<evidence type="ECO:0000259" key="2">
    <source>
        <dbReference type="Pfam" id="PF00884"/>
    </source>
</evidence>
<dbReference type="SUPFAM" id="SSF53649">
    <property type="entry name" value="Alkaline phosphatase-like"/>
    <property type="match status" value="1"/>
</dbReference>
<dbReference type="InterPro" id="IPR017850">
    <property type="entry name" value="Alkaline_phosphatase_core_sf"/>
</dbReference>
<proteinExistence type="predicted"/>
<feature type="non-terminal residue" evidence="3">
    <location>
        <position position="268"/>
    </location>
</feature>
<keyword evidence="1" id="KW-1133">Transmembrane helix</keyword>
<dbReference type="Gene3D" id="3.40.720.10">
    <property type="entry name" value="Alkaline Phosphatase, subunit A"/>
    <property type="match status" value="1"/>
</dbReference>
<protein>
    <recommendedName>
        <fullName evidence="2">Sulfatase N-terminal domain-containing protein</fullName>
    </recommendedName>
</protein>
<keyword evidence="1" id="KW-0812">Transmembrane</keyword>
<dbReference type="InterPro" id="IPR040423">
    <property type="entry name" value="PEA_transferase"/>
</dbReference>
<feature type="transmembrane region" description="Helical" evidence="1">
    <location>
        <begin position="136"/>
        <end position="154"/>
    </location>
</feature>
<dbReference type="PANTHER" id="PTHR30443:SF2">
    <property type="entry name" value="PHOSPHOETHANOLAMINE TRANSFERASE EPTC"/>
    <property type="match status" value="1"/>
</dbReference>
<feature type="transmembrane region" description="Helical" evidence="1">
    <location>
        <begin position="103"/>
        <end position="124"/>
    </location>
</feature>
<feature type="domain" description="Sulfatase N-terminal" evidence="2">
    <location>
        <begin position="192"/>
        <end position="252"/>
    </location>
</feature>
<keyword evidence="1" id="KW-0472">Membrane</keyword>
<name>A0A382MTR9_9ZZZZ</name>
<sequence>MLAEFESLLIVFFRVISIDYYYLFFIGAIYFTLLNCKRKQWLLAVIFSLTGIGWLALYDMEITSGWLSNLTEDVLLELDGFTLSEAYFWLQTMLNVFEPRINILRLLVFFLLAILSFFVVWILLQKLNFKVRSIEKCLSLIAFFLMAYSLYVISEFGVTSYIKNTNKFNTVSSNFNNTTVIPKFSASSINPKMVIYVGESTSILNMGLYGYPRDTTPNLSEIHKSDENIIVFNNVFSTHALTAPSILEAFSFEVNKEEKVLPIYDQQR</sequence>
<dbReference type="EMBL" id="UINC01095009">
    <property type="protein sequence ID" value="SVC50741.1"/>
    <property type="molecule type" value="Genomic_DNA"/>
</dbReference>
<evidence type="ECO:0000256" key="1">
    <source>
        <dbReference type="SAM" id="Phobius"/>
    </source>
</evidence>
<gene>
    <name evidence="3" type="ORF">METZ01_LOCUS303595</name>
</gene>
<feature type="transmembrane region" description="Helical" evidence="1">
    <location>
        <begin position="41"/>
        <end position="58"/>
    </location>
</feature>
<feature type="transmembrane region" description="Helical" evidence="1">
    <location>
        <begin position="12"/>
        <end position="34"/>
    </location>
</feature>
<accession>A0A382MTR9</accession>
<reference evidence="3" key="1">
    <citation type="submission" date="2018-05" db="EMBL/GenBank/DDBJ databases">
        <authorList>
            <person name="Lanie J.A."/>
            <person name="Ng W.-L."/>
            <person name="Kazmierczak K.M."/>
            <person name="Andrzejewski T.M."/>
            <person name="Davidsen T.M."/>
            <person name="Wayne K.J."/>
            <person name="Tettelin H."/>
            <person name="Glass J.I."/>
            <person name="Rusch D."/>
            <person name="Podicherti R."/>
            <person name="Tsui H.-C.T."/>
            <person name="Winkler M.E."/>
        </authorList>
    </citation>
    <scope>NUCLEOTIDE SEQUENCE</scope>
</reference>
<dbReference type="GO" id="GO:0005886">
    <property type="term" value="C:plasma membrane"/>
    <property type="evidence" value="ECO:0007669"/>
    <property type="project" value="UniProtKB-SubCell"/>
</dbReference>